<protein>
    <submittedName>
        <fullName evidence="14">Sortilin-related receptor-like</fullName>
    </submittedName>
</protein>
<comment type="caution">
    <text evidence="12">Lacks conserved residue(s) required for the propagation of feature annotation.</text>
</comment>
<dbReference type="FunFam" id="4.10.400.10:FF:000045">
    <property type="entry name" value="Low-density lipoprotein receptor-related protein 2"/>
    <property type="match status" value="1"/>
</dbReference>
<feature type="disulfide bond" evidence="12">
    <location>
        <begin position="229"/>
        <end position="244"/>
    </location>
</feature>
<sequence length="452" mass="50009">MNYGSPLATAYGFKYTHSKVKTLAKLFNILTKNDFSKTHSSCLVCVDSVCLARKNVKDIFKNQAKRAGCAANETPCKNGECVQIDWICDTENDCIDDSDEINCPRDCSGEHQLKCNNGRCISREFQCDGENDCHDMTDETGCENVQCGVGEVKCSNFLCIEAEWLCDGDNDCGNGWDEQNCTSTSGKRSAKKFMKKLGKESVYRRQASTCGANQHQCQNGACIQEEWVCDTQEDCTDKSDEANCVTDCSGEHQFKCTNNRCIAKEFQCDGDNDCGDMSDEIDCHKLECSAGEVHCDNGLCIEATWLCDGENDCRDGWDERNCTGSCSAAQFLCIDGSKCIDGRWKCDGDDDCQDASDERGCTCNANQFQCKNGHCIDQSWQCDGDNDCGDFSDEVQCPTLHPSICSDMMTVTDCALLNESVNPVCLDPEVGHKYCRKFCDLCLKDSTATHPH</sequence>
<feature type="disulfide bond" evidence="12">
    <location>
        <begin position="288"/>
        <end position="300"/>
    </location>
</feature>
<feature type="disulfide bond" evidence="12">
    <location>
        <begin position="210"/>
        <end position="222"/>
    </location>
</feature>
<feature type="disulfide bond" evidence="12">
    <location>
        <begin position="370"/>
        <end position="388"/>
    </location>
</feature>
<dbReference type="PROSITE" id="PS01209">
    <property type="entry name" value="LDLRA_1"/>
    <property type="match status" value="4"/>
</dbReference>
<feature type="disulfide bond" evidence="12">
    <location>
        <begin position="346"/>
        <end position="361"/>
    </location>
</feature>
<evidence type="ECO:0000256" key="10">
    <source>
        <dbReference type="ARBA" id="ARBA00023170"/>
    </source>
</evidence>
<feature type="disulfide bond" evidence="12">
    <location>
        <begin position="115"/>
        <end position="133"/>
    </location>
</feature>
<name>A0A9W3A8M8_BIOGL</name>
<keyword evidence="10" id="KW-0675">Receptor</keyword>
<evidence type="ECO:0000256" key="1">
    <source>
        <dbReference type="ARBA" id="ARBA00004167"/>
    </source>
</evidence>
<dbReference type="GeneID" id="106058013"/>
<feature type="disulfide bond" evidence="12">
    <location>
        <begin position="363"/>
        <end position="375"/>
    </location>
</feature>
<dbReference type="CDD" id="cd00112">
    <property type="entry name" value="LDLa"/>
    <property type="match status" value="8"/>
</dbReference>
<dbReference type="Pfam" id="PF00057">
    <property type="entry name" value="Ldl_recept_a"/>
    <property type="match status" value="8"/>
</dbReference>
<feature type="disulfide bond" evidence="12">
    <location>
        <begin position="217"/>
        <end position="235"/>
    </location>
</feature>
<dbReference type="InterPro" id="IPR051221">
    <property type="entry name" value="LDLR-related"/>
</dbReference>
<dbReference type="InterPro" id="IPR023415">
    <property type="entry name" value="LDLR_class-A_CS"/>
</dbReference>
<evidence type="ECO:0000256" key="5">
    <source>
        <dbReference type="ARBA" id="ARBA00022729"/>
    </source>
</evidence>
<dbReference type="Gene3D" id="4.10.400.10">
    <property type="entry name" value="Low-density Lipoprotein Receptor"/>
    <property type="match status" value="8"/>
</dbReference>
<feature type="disulfide bond" evidence="12">
    <location>
        <begin position="268"/>
        <end position="283"/>
    </location>
</feature>
<dbReference type="PRINTS" id="PR00261">
    <property type="entry name" value="LDLRECEPTOR"/>
</dbReference>
<feature type="disulfide bond" evidence="12">
    <location>
        <begin position="127"/>
        <end position="142"/>
    </location>
</feature>
<feature type="disulfide bond" evidence="12">
    <location>
        <begin position="256"/>
        <end position="274"/>
    </location>
</feature>
<dbReference type="PANTHER" id="PTHR22722">
    <property type="entry name" value="LOW-DENSITY LIPOPROTEIN RECEPTOR-RELATED PROTEIN 2-RELATED"/>
    <property type="match status" value="1"/>
</dbReference>
<dbReference type="RefSeq" id="XP_055883554.1">
    <property type="nucleotide sequence ID" value="XM_056027579.1"/>
</dbReference>
<gene>
    <name evidence="14" type="primary">LOC106058013</name>
</gene>
<dbReference type="InterPro" id="IPR002172">
    <property type="entry name" value="LDrepeatLR_classA_rpt"/>
</dbReference>
<dbReference type="FunFam" id="4.10.400.10:FF:000034">
    <property type="entry name" value="Low-density lipoprotein receptor-related protein 2"/>
    <property type="match status" value="1"/>
</dbReference>
<feature type="disulfide bond" evidence="12">
    <location>
        <begin position="382"/>
        <end position="397"/>
    </location>
</feature>
<dbReference type="Proteomes" id="UP001165740">
    <property type="component" value="Chromosome 4"/>
</dbReference>
<dbReference type="GO" id="GO:0005886">
    <property type="term" value="C:plasma membrane"/>
    <property type="evidence" value="ECO:0007669"/>
    <property type="project" value="TreeGrafter"/>
</dbReference>
<dbReference type="GO" id="GO:0012505">
    <property type="term" value="C:endomembrane system"/>
    <property type="evidence" value="ECO:0007669"/>
    <property type="project" value="UniProtKB-SubCell"/>
</dbReference>
<feature type="disulfide bond" evidence="12">
    <location>
        <begin position="154"/>
        <end position="172"/>
    </location>
</feature>
<keyword evidence="4" id="KW-0812">Transmembrane</keyword>
<comment type="subcellular location">
    <subcellularLocation>
        <location evidence="2">Endomembrane system</location>
    </subcellularLocation>
    <subcellularLocation>
        <location evidence="1">Membrane</location>
        <topology evidence="1">Single-pass membrane protein</topology>
    </subcellularLocation>
</comment>
<keyword evidence="9 12" id="KW-1015">Disulfide bond</keyword>
<evidence type="ECO:0000313" key="13">
    <source>
        <dbReference type="Proteomes" id="UP001165740"/>
    </source>
</evidence>
<evidence type="ECO:0000256" key="4">
    <source>
        <dbReference type="ARBA" id="ARBA00022692"/>
    </source>
</evidence>
<comment type="similarity">
    <text evidence="3">Belongs to the LDLR family.</text>
</comment>
<feature type="disulfide bond" evidence="12">
    <location>
        <begin position="147"/>
        <end position="159"/>
    </location>
</feature>
<evidence type="ECO:0000256" key="12">
    <source>
        <dbReference type="PROSITE-ProRule" id="PRU00124"/>
    </source>
</evidence>
<dbReference type="OMA" id="CTGVKKC"/>
<dbReference type="PANTHER" id="PTHR22722:SF14">
    <property type="entry name" value="MEGALIN, ISOFORM A"/>
    <property type="match status" value="1"/>
</dbReference>
<feature type="disulfide bond" evidence="12">
    <location>
        <begin position="307"/>
        <end position="322"/>
    </location>
</feature>
<feature type="disulfide bond" evidence="12">
    <location>
        <begin position="88"/>
        <end position="103"/>
    </location>
</feature>
<evidence type="ECO:0000256" key="6">
    <source>
        <dbReference type="ARBA" id="ARBA00022737"/>
    </source>
</evidence>
<dbReference type="SMART" id="SM00192">
    <property type="entry name" value="LDLa"/>
    <property type="match status" value="8"/>
</dbReference>
<keyword evidence="11" id="KW-0325">Glycoprotein</keyword>
<evidence type="ECO:0000256" key="2">
    <source>
        <dbReference type="ARBA" id="ARBA00004308"/>
    </source>
</evidence>
<evidence type="ECO:0000256" key="11">
    <source>
        <dbReference type="ARBA" id="ARBA00023180"/>
    </source>
</evidence>
<dbReference type="AlphaFoldDB" id="A0A9W3A8M8"/>
<organism evidence="13 14">
    <name type="scientific">Biomphalaria glabrata</name>
    <name type="common">Bloodfluke planorb</name>
    <name type="synonym">Freshwater snail</name>
    <dbReference type="NCBI Taxonomy" id="6526"/>
    <lineage>
        <taxon>Eukaryota</taxon>
        <taxon>Metazoa</taxon>
        <taxon>Spiralia</taxon>
        <taxon>Lophotrochozoa</taxon>
        <taxon>Mollusca</taxon>
        <taxon>Gastropoda</taxon>
        <taxon>Heterobranchia</taxon>
        <taxon>Euthyneura</taxon>
        <taxon>Panpulmonata</taxon>
        <taxon>Hygrophila</taxon>
        <taxon>Lymnaeoidea</taxon>
        <taxon>Planorbidae</taxon>
        <taxon>Biomphalaria</taxon>
    </lineage>
</organism>
<dbReference type="InterPro" id="IPR036055">
    <property type="entry name" value="LDL_receptor-like_sf"/>
</dbReference>
<proteinExistence type="inferred from homology"/>
<dbReference type="SUPFAM" id="SSF57424">
    <property type="entry name" value="LDL receptor-like module"/>
    <property type="match status" value="8"/>
</dbReference>
<dbReference type="GO" id="GO:0005041">
    <property type="term" value="F:low-density lipoprotein particle receptor activity"/>
    <property type="evidence" value="ECO:0007669"/>
    <property type="project" value="TreeGrafter"/>
</dbReference>
<reference evidence="14" key="1">
    <citation type="submission" date="2025-08" db="UniProtKB">
        <authorList>
            <consortium name="RefSeq"/>
        </authorList>
    </citation>
    <scope>IDENTIFICATION</scope>
</reference>
<evidence type="ECO:0000256" key="9">
    <source>
        <dbReference type="ARBA" id="ARBA00023157"/>
    </source>
</evidence>
<keyword evidence="6" id="KW-0677">Repeat</keyword>
<feature type="disulfide bond" evidence="12">
    <location>
        <begin position="76"/>
        <end position="94"/>
    </location>
</feature>
<feature type="disulfide bond" evidence="12">
    <location>
        <begin position="295"/>
        <end position="313"/>
    </location>
</feature>
<keyword evidence="5" id="KW-0732">Signal</keyword>
<keyword evidence="13" id="KW-1185">Reference proteome</keyword>
<evidence type="ECO:0000256" key="7">
    <source>
        <dbReference type="ARBA" id="ARBA00022989"/>
    </source>
</evidence>
<evidence type="ECO:0000313" key="14">
    <source>
        <dbReference type="RefSeq" id="XP_055883554.1"/>
    </source>
</evidence>
<feature type="disulfide bond" evidence="12">
    <location>
        <begin position="166"/>
        <end position="181"/>
    </location>
</feature>
<dbReference type="FunFam" id="4.10.400.10:FF:000024">
    <property type="entry name" value="Low-density lipoprotein RecePtor related"/>
    <property type="match status" value="1"/>
</dbReference>
<dbReference type="GO" id="GO:0043235">
    <property type="term" value="C:receptor complex"/>
    <property type="evidence" value="ECO:0007669"/>
    <property type="project" value="TreeGrafter"/>
</dbReference>
<dbReference type="OrthoDB" id="10062665at2759"/>
<accession>A0A9W3A8M8</accession>
<keyword evidence="8" id="KW-0472">Membrane</keyword>
<keyword evidence="7" id="KW-1133">Transmembrane helix</keyword>
<evidence type="ECO:0000256" key="3">
    <source>
        <dbReference type="ARBA" id="ARBA00009939"/>
    </source>
</evidence>
<evidence type="ECO:0000256" key="8">
    <source>
        <dbReference type="ARBA" id="ARBA00023136"/>
    </source>
</evidence>
<dbReference type="PROSITE" id="PS50068">
    <property type="entry name" value="LDLRA_2"/>
    <property type="match status" value="8"/>
</dbReference>
<feature type="disulfide bond" evidence="12">
    <location>
        <begin position="69"/>
        <end position="81"/>
    </location>
</feature>